<protein>
    <submittedName>
        <fullName evidence="1">Uncharacterized protein</fullName>
    </submittedName>
</protein>
<sequence length="404" mass="45503">MEVEMDMLQAETVGKVAKAEFIKRLQSREPGSFFDPIKKKKLKTMEACNKKVTLTSSQGKVIQYQEQSNLAFLLLVKSQRAEEPLDLEELMKYPLMPVPPSLGTPDGFFSKTNKAALLHYILEDTIPKDLPYPKDALFIQDGMALLHVLTNLPPTCGEICLQVLDQMVAKKHFLFSTDSYYPGSIKAQERLRRGSSEKILLAGPATRKPYDFKMFLTNDDNKKQLCQLLLRVWSDQQAASRLERTEMAVLIVEGRAHQLLSSNGKVEVRELPTIYSNQEETDTRVVLYLHHAAALGYKNAVVRTPDTDIFVILLYHAHAIRLTIYLDTGSGKHRQLLNLSELAESLGEDYCATFLGFHVFSGEDCTSAFKGKGKVGPLKKLEKNPKFHRAFSQLVTTGMSSLRC</sequence>
<dbReference type="AlphaFoldDB" id="A0ABD2FR70"/>
<comment type="caution">
    <text evidence="1">The sequence shown here is derived from an EMBL/GenBank/DDBJ whole genome shotgun (WGS) entry which is preliminary data.</text>
</comment>
<proteinExistence type="predicted"/>
<reference evidence="1 2" key="2">
    <citation type="journal article" date="2024" name="G3 (Bethesda)">
        <title>The genome of the cryopelagic Antarctic bald notothen, Trematomus borchgrevinki.</title>
        <authorList>
            <person name="Rayamajhi N."/>
            <person name="Rivera-Colon A.G."/>
            <person name="Minhas B.F."/>
            <person name="Cheng C.C."/>
            <person name="Catchen J.M."/>
        </authorList>
    </citation>
    <scope>NUCLEOTIDE SEQUENCE [LARGE SCALE GENOMIC DNA]</scope>
    <source>
        <strain evidence="1">AGRC-2024</strain>
    </source>
</reference>
<evidence type="ECO:0000313" key="1">
    <source>
        <dbReference type="EMBL" id="KAL3043843.1"/>
    </source>
</evidence>
<dbReference type="PANTHER" id="PTHR46704">
    <property type="entry name" value="CXC DOMAIN-CONTAINING PROTEIN-RELATED"/>
    <property type="match status" value="1"/>
</dbReference>
<dbReference type="PANTHER" id="PTHR46704:SF1">
    <property type="entry name" value="TELOMERE LENGTH REGULATION PROTEIN TEL2 HOMOLOG"/>
    <property type="match status" value="1"/>
</dbReference>
<accession>A0ABD2FR70</accession>
<reference evidence="1 2" key="1">
    <citation type="journal article" date="2022" name="G3 (Bethesda)">
        <title>Evaluating Illumina-, Nanopore-, and PacBio-based genome assembly strategies with the bald notothen, Trematomus borchgrevinki.</title>
        <authorList>
            <person name="Rayamajhi N."/>
            <person name="Cheng C.C."/>
            <person name="Catchen J.M."/>
        </authorList>
    </citation>
    <scope>NUCLEOTIDE SEQUENCE [LARGE SCALE GENOMIC DNA]</scope>
    <source>
        <strain evidence="1">AGRC-2024</strain>
    </source>
</reference>
<gene>
    <name evidence="1" type="ORF">OYC64_003657</name>
</gene>
<name>A0ABD2FR70_PAGBO</name>
<dbReference type="Proteomes" id="UP001619887">
    <property type="component" value="Unassembled WGS sequence"/>
</dbReference>
<organism evidence="1 2">
    <name type="scientific">Pagothenia borchgrevinki</name>
    <name type="common">Bald rockcod</name>
    <name type="synonym">Trematomus borchgrevinki</name>
    <dbReference type="NCBI Taxonomy" id="8213"/>
    <lineage>
        <taxon>Eukaryota</taxon>
        <taxon>Metazoa</taxon>
        <taxon>Chordata</taxon>
        <taxon>Craniata</taxon>
        <taxon>Vertebrata</taxon>
        <taxon>Euteleostomi</taxon>
        <taxon>Actinopterygii</taxon>
        <taxon>Neopterygii</taxon>
        <taxon>Teleostei</taxon>
        <taxon>Neoteleostei</taxon>
        <taxon>Acanthomorphata</taxon>
        <taxon>Eupercaria</taxon>
        <taxon>Perciformes</taxon>
        <taxon>Notothenioidei</taxon>
        <taxon>Nototheniidae</taxon>
        <taxon>Pagothenia</taxon>
    </lineage>
</organism>
<keyword evidence="2" id="KW-1185">Reference proteome</keyword>
<dbReference type="EMBL" id="JBIYXZ010002088">
    <property type="protein sequence ID" value="KAL3043843.1"/>
    <property type="molecule type" value="Genomic_DNA"/>
</dbReference>
<evidence type="ECO:0000313" key="2">
    <source>
        <dbReference type="Proteomes" id="UP001619887"/>
    </source>
</evidence>